<dbReference type="AlphaFoldDB" id="A0A1Y5E8T0"/>
<dbReference type="InterPro" id="IPR004360">
    <property type="entry name" value="Glyas_Fos-R_dOase_dom"/>
</dbReference>
<dbReference type="InterPro" id="IPR052164">
    <property type="entry name" value="Anthracycline_SecMetBiosynth"/>
</dbReference>
<organism evidence="2 3">
    <name type="scientific">Colwellia psychrerythraea</name>
    <name type="common">Vibrio psychroerythus</name>
    <dbReference type="NCBI Taxonomy" id="28229"/>
    <lineage>
        <taxon>Bacteria</taxon>
        <taxon>Pseudomonadati</taxon>
        <taxon>Pseudomonadota</taxon>
        <taxon>Gammaproteobacteria</taxon>
        <taxon>Alteromonadales</taxon>
        <taxon>Colwelliaceae</taxon>
        <taxon>Colwellia</taxon>
    </lineage>
</organism>
<dbReference type="PANTHER" id="PTHR33993:SF1">
    <property type="entry name" value="GLYOXALASE FAMILY PROTEIN"/>
    <property type="match status" value="1"/>
</dbReference>
<dbReference type="InterPro" id="IPR029068">
    <property type="entry name" value="Glyas_Bleomycin-R_OHBP_Dase"/>
</dbReference>
<proteinExistence type="predicted"/>
<protein>
    <submittedName>
        <fullName evidence="2">Glyoxalase</fullName>
    </submittedName>
</protein>
<dbReference type="Proteomes" id="UP000243053">
    <property type="component" value="Unassembled WGS sequence"/>
</dbReference>
<evidence type="ECO:0000313" key="3">
    <source>
        <dbReference type="Proteomes" id="UP000243053"/>
    </source>
</evidence>
<evidence type="ECO:0000313" key="2">
    <source>
        <dbReference type="EMBL" id="OUR77395.1"/>
    </source>
</evidence>
<evidence type="ECO:0000259" key="1">
    <source>
        <dbReference type="PROSITE" id="PS51819"/>
    </source>
</evidence>
<dbReference type="Gene3D" id="3.10.180.10">
    <property type="entry name" value="2,3-Dihydroxybiphenyl 1,2-Dioxygenase, domain 1"/>
    <property type="match status" value="1"/>
</dbReference>
<dbReference type="SUPFAM" id="SSF54593">
    <property type="entry name" value="Glyoxalase/Bleomycin resistance protein/Dihydroxybiphenyl dioxygenase"/>
    <property type="match status" value="1"/>
</dbReference>
<comment type="caution">
    <text evidence="2">The sequence shown here is derived from an EMBL/GenBank/DDBJ whole genome shotgun (WGS) entry which is preliminary data.</text>
</comment>
<accession>A0A1Y5E8T0</accession>
<reference evidence="3" key="1">
    <citation type="journal article" date="2017" name="Proc. Natl. Acad. Sci. U.S.A.">
        <title>Simulation of Deepwater Horizon oil plume reveals substrate specialization within a complex community of hydrocarbon degraders.</title>
        <authorList>
            <person name="Hu P."/>
            <person name="Dubinsky E.A."/>
            <person name="Probst A.J."/>
            <person name="Wang J."/>
            <person name="Sieber C.M.K."/>
            <person name="Tom L.M."/>
            <person name="Gardinali P."/>
            <person name="Banfield J.F."/>
            <person name="Atlas R.M."/>
            <person name="Andersen G.L."/>
        </authorList>
    </citation>
    <scope>NUCLEOTIDE SEQUENCE [LARGE SCALE GENOMIC DNA]</scope>
</reference>
<dbReference type="Pfam" id="PF00903">
    <property type="entry name" value="Glyoxalase"/>
    <property type="match status" value="1"/>
</dbReference>
<sequence>MTPREVINYVELPAKNIAATKVFFERVFSWTFIDYGEEYTAFSNSGIEGGFFLSELMSSTANGACLLVLLSDNLEATERRVKNAGGTISQAIFSFPGGRRFHFIEPSGNELAVWSPVKAYIA</sequence>
<dbReference type="InterPro" id="IPR037523">
    <property type="entry name" value="VOC_core"/>
</dbReference>
<dbReference type="PROSITE" id="PS51819">
    <property type="entry name" value="VOC"/>
    <property type="match status" value="1"/>
</dbReference>
<dbReference type="PANTHER" id="PTHR33993">
    <property type="entry name" value="GLYOXALASE-RELATED"/>
    <property type="match status" value="1"/>
</dbReference>
<feature type="domain" description="VOC" evidence="1">
    <location>
        <begin position="6"/>
        <end position="116"/>
    </location>
</feature>
<dbReference type="EMBL" id="MAAF01000089">
    <property type="protein sequence ID" value="OUR77395.1"/>
    <property type="molecule type" value="Genomic_DNA"/>
</dbReference>
<gene>
    <name evidence="2" type="ORF">A9Q75_15305</name>
</gene>
<dbReference type="CDD" id="cd07247">
    <property type="entry name" value="SgaA_N_like"/>
    <property type="match status" value="1"/>
</dbReference>
<name>A0A1Y5E8T0_COLPS</name>